<organism evidence="1 2">
    <name type="scientific">Podospora bellae-mahoneyi</name>
    <dbReference type="NCBI Taxonomy" id="2093777"/>
    <lineage>
        <taxon>Eukaryota</taxon>
        <taxon>Fungi</taxon>
        <taxon>Dikarya</taxon>
        <taxon>Ascomycota</taxon>
        <taxon>Pezizomycotina</taxon>
        <taxon>Sordariomycetes</taxon>
        <taxon>Sordariomycetidae</taxon>
        <taxon>Sordariales</taxon>
        <taxon>Podosporaceae</taxon>
        <taxon>Podospora</taxon>
    </lineage>
</organism>
<evidence type="ECO:0000313" key="2">
    <source>
        <dbReference type="Proteomes" id="UP001322138"/>
    </source>
</evidence>
<evidence type="ECO:0000313" key="1">
    <source>
        <dbReference type="EMBL" id="KAK4645699.1"/>
    </source>
</evidence>
<reference evidence="1 2" key="1">
    <citation type="journal article" date="2023" name="bioRxiv">
        <title>High-quality genome assemblies of four members of thePodospora anserinaspecies complex.</title>
        <authorList>
            <person name="Ament-Velasquez S.L."/>
            <person name="Vogan A.A."/>
            <person name="Wallerman O."/>
            <person name="Hartmann F."/>
            <person name="Gautier V."/>
            <person name="Silar P."/>
            <person name="Giraud T."/>
            <person name="Johannesson H."/>
        </authorList>
    </citation>
    <scope>NUCLEOTIDE SEQUENCE [LARGE SCALE GENOMIC DNA]</scope>
    <source>
        <strain evidence="1 2">CBS 112042</strain>
    </source>
</reference>
<gene>
    <name evidence="1" type="ORF">QC761_203830</name>
</gene>
<accession>A0ABR0FRN2</accession>
<dbReference type="GeneID" id="87895596"/>
<name>A0ABR0FRN2_9PEZI</name>
<dbReference type="EMBL" id="JAFFGZ010000004">
    <property type="protein sequence ID" value="KAK4645699.1"/>
    <property type="molecule type" value="Genomic_DNA"/>
</dbReference>
<evidence type="ECO:0008006" key="3">
    <source>
        <dbReference type="Google" id="ProtNLM"/>
    </source>
</evidence>
<dbReference type="Proteomes" id="UP001322138">
    <property type="component" value="Unassembled WGS sequence"/>
</dbReference>
<proteinExistence type="predicted"/>
<dbReference type="RefSeq" id="XP_062734675.1">
    <property type="nucleotide sequence ID" value="XM_062876114.1"/>
</dbReference>
<comment type="caution">
    <text evidence="1">The sequence shown here is derived from an EMBL/GenBank/DDBJ whole genome shotgun (WGS) entry which is preliminary data.</text>
</comment>
<protein>
    <recommendedName>
        <fullName evidence="3">Apple domain-containing protein</fullName>
    </recommendedName>
</protein>
<keyword evidence="2" id="KW-1185">Reference proteome</keyword>
<sequence>MILKALLLATLAAATPLLSPKLISLNPTDSDTEIYKSVPSSPPQEVYRSFHPHSSRSYLETGTAAFPAPAACTTGPAASSNDDSGFNIGDYTLVTPSNKTTSYQVEKSWYKKHLVSGPHWFGYSSAEGQFGAWKCQFLCNAEEECNGYFVWFEARDEKGRRETMKCNLFDAVIPESVLVSTNATGFVAGGAYDRICKEHVKST</sequence>